<accession>A0ABD2NWA4</accession>
<gene>
    <name evidence="1" type="ORF">HHI36_005873</name>
</gene>
<keyword evidence="2" id="KW-1185">Reference proteome</keyword>
<evidence type="ECO:0000313" key="2">
    <source>
        <dbReference type="Proteomes" id="UP001516400"/>
    </source>
</evidence>
<dbReference type="EMBL" id="JABFTP020000144">
    <property type="protein sequence ID" value="KAL3282699.1"/>
    <property type="molecule type" value="Genomic_DNA"/>
</dbReference>
<comment type="caution">
    <text evidence="1">The sequence shown here is derived from an EMBL/GenBank/DDBJ whole genome shotgun (WGS) entry which is preliminary data.</text>
</comment>
<protein>
    <submittedName>
        <fullName evidence="1">Uncharacterized protein</fullName>
    </submittedName>
</protein>
<reference evidence="1 2" key="1">
    <citation type="journal article" date="2021" name="BMC Biol.">
        <title>Horizontally acquired antibacterial genes associated with adaptive radiation of ladybird beetles.</title>
        <authorList>
            <person name="Li H.S."/>
            <person name="Tang X.F."/>
            <person name="Huang Y.H."/>
            <person name="Xu Z.Y."/>
            <person name="Chen M.L."/>
            <person name="Du X.Y."/>
            <person name="Qiu B.Y."/>
            <person name="Chen P.T."/>
            <person name="Zhang W."/>
            <person name="Slipinski A."/>
            <person name="Escalona H.E."/>
            <person name="Waterhouse R.M."/>
            <person name="Zwick A."/>
            <person name="Pang H."/>
        </authorList>
    </citation>
    <scope>NUCLEOTIDE SEQUENCE [LARGE SCALE GENOMIC DNA]</scope>
    <source>
        <strain evidence="1">SYSU2018</strain>
    </source>
</reference>
<proteinExistence type="predicted"/>
<name>A0ABD2NWA4_9CUCU</name>
<dbReference type="Proteomes" id="UP001516400">
    <property type="component" value="Unassembled WGS sequence"/>
</dbReference>
<sequence>MCDTPETRREVVKKALFGELLNEQLKENYANLKTFKEKQIFVPTVQTRRGSVASKYFQTVRKLYENDDNSRIGAGKRECVTRKGVEKQRVCDGKSAPDGVGATCKRTADDIVATRDDIDSLESFSDAIQRRCPGISLLTIDAESINKMTSDIQKQVNNLKSFCGTLKVHQVKGKITRCPLGLPQEAAMFIMKNSEGEDESRLELDLPDNNTNNDSIKKDVIAQNTLRNKSNTESENMARTSSIQQYNVDDYVLVEFPVRKMEYRYAAIINQIDNEEGEITITFMKICDDKGHTFKIDEKVFLMYLSSK</sequence>
<organism evidence="1 2">
    <name type="scientific">Cryptolaemus montrouzieri</name>
    <dbReference type="NCBI Taxonomy" id="559131"/>
    <lineage>
        <taxon>Eukaryota</taxon>
        <taxon>Metazoa</taxon>
        <taxon>Ecdysozoa</taxon>
        <taxon>Arthropoda</taxon>
        <taxon>Hexapoda</taxon>
        <taxon>Insecta</taxon>
        <taxon>Pterygota</taxon>
        <taxon>Neoptera</taxon>
        <taxon>Endopterygota</taxon>
        <taxon>Coleoptera</taxon>
        <taxon>Polyphaga</taxon>
        <taxon>Cucujiformia</taxon>
        <taxon>Coccinelloidea</taxon>
        <taxon>Coccinellidae</taxon>
        <taxon>Scymninae</taxon>
        <taxon>Scymnini</taxon>
        <taxon>Cryptolaemus</taxon>
    </lineage>
</organism>
<evidence type="ECO:0000313" key="1">
    <source>
        <dbReference type="EMBL" id="KAL3282699.1"/>
    </source>
</evidence>
<dbReference type="AlphaFoldDB" id="A0ABD2NWA4"/>